<evidence type="ECO:0008006" key="3">
    <source>
        <dbReference type="Google" id="ProtNLM"/>
    </source>
</evidence>
<dbReference type="KEGG" id="spir:CWM47_00970"/>
<sequence>MADIKTAYTTLLISLITINHNQTNSACHLLKSTRSISWPYFVIVVVDNGNREGLPNPSWQANCLKEPLIPCNFIN</sequence>
<proteinExistence type="predicted"/>
<reference evidence="1 2" key="1">
    <citation type="submission" date="2017-11" db="EMBL/GenBank/DDBJ databases">
        <title>Taxonomic description and genome sequences of Spirosoma HA7 sp. nov., isolated from pollen microhabitat of Corylus avellana.</title>
        <authorList>
            <person name="Ambika Manirajan B."/>
            <person name="Suarez C."/>
            <person name="Ratering S."/>
            <person name="Geissler-Plaum R."/>
            <person name="Cardinale M."/>
            <person name="Sylvia S."/>
        </authorList>
    </citation>
    <scope>NUCLEOTIDE SEQUENCE [LARGE SCALE GENOMIC DNA]</scope>
    <source>
        <strain evidence="1 2">HA7</strain>
    </source>
</reference>
<gene>
    <name evidence="1" type="ORF">CWM47_00970</name>
</gene>
<dbReference type="EMBL" id="CP025096">
    <property type="protein sequence ID" value="AUD00512.1"/>
    <property type="molecule type" value="Genomic_DNA"/>
</dbReference>
<protein>
    <recommendedName>
        <fullName evidence="3">Glycosyltransferase 2-like domain-containing protein</fullName>
    </recommendedName>
</protein>
<dbReference type="AlphaFoldDB" id="A0A2K8YSA6"/>
<organism evidence="1 2">
    <name type="scientific">Spirosoma pollinicola</name>
    <dbReference type="NCBI Taxonomy" id="2057025"/>
    <lineage>
        <taxon>Bacteria</taxon>
        <taxon>Pseudomonadati</taxon>
        <taxon>Bacteroidota</taxon>
        <taxon>Cytophagia</taxon>
        <taxon>Cytophagales</taxon>
        <taxon>Cytophagaceae</taxon>
        <taxon>Spirosoma</taxon>
    </lineage>
</organism>
<keyword evidence="2" id="KW-1185">Reference proteome</keyword>
<evidence type="ECO:0000313" key="2">
    <source>
        <dbReference type="Proteomes" id="UP000232883"/>
    </source>
</evidence>
<accession>A0A2K8YSA6</accession>
<name>A0A2K8YSA6_9BACT</name>
<dbReference type="Proteomes" id="UP000232883">
    <property type="component" value="Chromosome"/>
</dbReference>
<evidence type="ECO:0000313" key="1">
    <source>
        <dbReference type="EMBL" id="AUD00512.1"/>
    </source>
</evidence>